<gene>
    <name evidence="1" type="ORF">FOZ63_003162</name>
</gene>
<keyword evidence="2" id="KW-1185">Reference proteome</keyword>
<dbReference type="AlphaFoldDB" id="A0A7J6RR55"/>
<comment type="caution">
    <text evidence="1">The sequence shown here is derived from an EMBL/GenBank/DDBJ whole genome shotgun (WGS) entry which is preliminary data.</text>
</comment>
<dbReference type="Proteomes" id="UP000553632">
    <property type="component" value="Unassembled WGS sequence"/>
</dbReference>
<evidence type="ECO:0000313" key="1">
    <source>
        <dbReference type="EMBL" id="KAF4723097.1"/>
    </source>
</evidence>
<protein>
    <submittedName>
        <fullName evidence="1">Uncharacterized protein</fullName>
    </submittedName>
</protein>
<reference evidence="1 2" key="1">
    <citation type="submission" date="2020-04" db="EMBL/GenBank/DDBJ databases">
        <title>Perkinsus olseni comparative genomics.</title>
        <authorList>
            <person name="Bogema D.R."/>
        </authorList>
    </citation>
    <scope>NUCLEOTIDE SEQUENCE [LARGE SCALE GENOMIC DNA]</scope>
    <source>
        <strain evidence="1 2">ATCC PRA-207</strain>
    </source>
</reference>
<organism evidence="1 2">
    <name type="scientific">Perkinsus olseni</name>
    <name type="common">Perkinsus atlanticus</name>
    <dbReference type="NCBI Taxonomy" id="32597"/>
    <lineage>
        <taxon>Eukaryota</taxon>
        <taxon>Sar</taxon>
        <taxon>Alveolata</taxon>
        <taxon>Perkinsozoa</taxon>
        <taxon>Perkinsea</taxon>
        <taxon>Perkinsida</taxon>
        <taxon>Perkinsidae</taxon>
        <taxon>Perkinsus</taxon>
    </lineage>
</organism>
<proteinExistence type="predicted"/>
<name>A0A7J6RR55_PEROL</name>
<accession>A0A7J6RR55</accession>
<evidence type="ECO:0000313" key="2">
    <source>
        <dbReference type="Proteomes" id="UP000553632"/>
    </source>
</evidence>
<sequence length="243" mass="26964">MPTKQVIISIAAAALVSHALEEDVFPPLSRVSLGRKSHTAVCFLKWGGELEDDDDYGTMGFTVGSAGSVTMNSIYCPAYDEYGAFRSYFNFDPNVVARYQRNLPYPDWRGNDTFVFRSPPPYGAGPDPLRGIDKSPHLEELAKLDETAGQIDYTDLKKNSGLIGEDLLEEELGDAGKKTLKELKNVCNVFLRTLEKMYDDNFVKLCKEARESSERAVAAAEQAGKKTRKFVASYGRYGTAFVD</sequence>
<dbReference type="EMBL" id="JABANO010023699">
    <property type="protein sequence ID" value="KAF4723097.1"/>
    <property type="molecule type" value="Genomic_DNA"/>
</dbReference>